<comment type="caution">
    <text evidence="2">The sequence shown here is derived from an EMBL/GenBank/DDBJ whole genome shotgun (WGS) entry which is preliminary data.</text>
</comment>
<gene>
    <name evidence="2" type="ORF">BTUL_0201g00130</name>
</gene>
<evidence type="ECO:0000313" key="2">
    <source>
        <dbReference type="EMBL" id="TGO08599.1"/>
    </source>
</evidence>
<feature type="region of interest" description="Disordered" evidence="1">
    <location>
        <begin position="141"/>
        <end position="185"/>
    </location>
</feature>
<accession>A0A4Z1EBK4</accession>
<dbReference type="AlphaFoldDB" id="A0A4Z1EBK4"/>
<organism evidence="2 3">
    <name type="scientific">Botrytis tulipae</name>
    <dbReference type="NCBI Taxonomy" id="87230"/>
    <lineage>
        <taxon>Eukaryota</taxon>
        <taxon>Fungi</taxon>
        <taxon>Dikarya</taxon>
        <taxon>Ascomycota</taxon>
        <taxon>Pezizomycotina</taxon>
        <taxon>Leotiomycetes</taxon>
        <taxon>Helotiales</taxon>
        <taxon>Sclerotiniaceae</taxon>
        <taxon>Botrytis</taxon>
    </lineage>
</organism>
<keyword evidence="3" id="KW-1185">Reference proteome</keyword>
<name>A0A4Z1EBK4_9HELO</name>
<protein>
    <submittedName>
        <fullName evidence="2">Uncharacterized protein</fullName>
    </submittedName>
</protein>
<feature type="compositionally biased region" description="Basic and acidic residues" evidence="1">
    <location>
        <begin position="142"/>
        <end position="152"/>
    </location>
</feature>
<dbReference type="Proteomes" id="UP000297777">
    <property type="component" value="Unassembled WGS sequence"/>
</dbReference>
<evidence type="ECO:0000256" key="1">
    <source>
        <dbReference type="SAM" id="MobiDB-lite"/>
    </source>
</evidence>
<proteinExistence type="predicted"/>
<evidence type="ECO:0000313" key="3">
    <source>
        <dbReference type="Proteomes" id="UP000297777"/>
    </source>
</evidence>
<dbReference type="EMBL" id="PQXH01000201">
    <property type="protein sequence ID" value="TGO08599.1"/>
    <property type="molecule type" value="Genomic_DNA"/>
</dbReference>
<sequence length="185" mass="21272">MLNGEYAAPNKNSVRLRYMTFVSLSLHARRSIRKSLPVSAPKNRKSQHLDVYKGSIASAPDQQQHDRLITQIRELAFEPRKATRCSSVLVVFSEIVEFREPEKNSWKSFFSEDWEYGDCVEQREEGGRISSRRRFSRVNRGKTGECREDKTKNAGQYTHGFNEIGTASSSKMFQEEEQNQGDSAK</sequence>
<reference evidence="2 3" key="1">
    <citation type="submission" date="2017-12" db="EMBL/GenBank/DDBJ databases">
        <title>Comparative genomics of Botrytis spp.</title>
        <authorList>
            <person name="Valero-Jimenez C.A."/>
            <person name="Tapia P."/>
            <person name="Veloso J."/>
            <person name="Silva-Moreno E."/>
            <person name="Staats M."/>
            <person name="Valdes J.H."/>
            <person name="Van Kan J.A.L."/>
        </authorList>
    </citation>
    <scope>NUCLEOTIDE SEQUENCE [LARGE SCALE GENOMIC DNA]</scope>
    <source>
        <strain evidence="2 3">Bt9001</strain>
    </source>
</reference>